<name>A0A7V9Z7E8_9BACL</name>
<dbReference type="Pfam" id="PF19279">
    <property type="entry name" value="YegS_C"/>
    <property type="match status" value="1"/>
</dbReference>
<dbReference type="InterPro" id="IPR016064">
    <property type="entry name" value="NAD/diacylglycerol_kinase_sf"/>
</dbReference>
<protein>
    <submittedName>
        <fullName evidence="14">YegS/Rv2252/BmrU family lipid kinase</fullName>
    </submittedName>
</protein>
<evidence type="ECO:0000313" key="14">
    <source>
        <dbReference type="EMBL" id="MBA2875418.1"/>
    </source>
</evidence>
<evidence type="ECO:0000256" key="11">
    <source>
        <dbReference type="ARBA" id="ARBA00023209"/>
    </source>
</evidence>
<feature type="domain" description="DAGKc" evidence="13">
    <location>
        <begin position="1"/>
        <end position="128"/>
    </location>
</feature>
<evidence type="ECO:0000256" key="12">
    <source>
        <dbReference type="ARBA" id="ARBA00023264"/>
    </source>
</evidence>
<dbReference type="InterPro" id="IPR001206">
    <property type="entry name" value="Diacylglycerol_kinase_cat_dom"/>
</dbReference>
<dbReference type="InterPro" id="IPR045540">
    <property type="entry name" value="YegS/DAGK_C"/>
</dbReference>
<dbReference type="Pfam" id="PF00781">
    <property type="entry name" value="DAGK_cat"/>
    <property type="match status" value="1"/>
</dbReference>
<dbReference type="GO" id="GO:0005524">
    <property type="term" value="F:ATP binding"/>
    <property type="evidence" value="ECO:0007669"/>
    <property type="project" value="UniProtKB-KW"/>
</dbReference>
<keyword evidence="8" id="KW-0067">ATP-binding</keyword>
<dbReference type="InterPro" id="IPR017438">
    <property type="entry name" value="ATP-NAD_kinase_N"/>
</dbReference>
<evidence type="ECO:0000259" key="13">
    <source>
        <dbReference type="PROSITE" id="PS50146"/>
    </source>
</evidence>
<evidence type="ECO:0000256" key="8">
    <source>
        <dbReference type="ARBA" id="ARBA00022840"/>
    </source>
</evidence>
<evidence type="ECO:0000256" key="2">
    <source>
        <dbReference type="ARBA" id="ARBA00005983"/>
    </source>
</evidence>
<dbReference type="AlphaFoldDB" id="A0A7V9Z7E8"/>
<dbReference type="PROSITE" id="PS50146">
    <property type="entry name" value="DAGK"/>
    <property type="match status" value="1"/>
</dbReference>
<reference evidence="14 15" key="1">
    <citation type="submission" date="2020-07" db="EMBL/GenBank/DDBJ databases">
        <title>Genomic Encyclopedia of Type Strains, Phase IV (KMG-IV): sequencing the most valuable type-strain genomes for metagenomic binning, comparative biology and taxonomic classification.</title>
        <authorList>
            <person name="Goeker M."/>
        </authorList>
    </citation>
    <scope>NUCLEOTIDE SEQUENCE [LARGE SCALE GENOMIC DNA]</scope>
    <source>
        <strain evidence="14 15">DSM 15730</strain>
    </source>
</reference>
<dbReference type="GO" id="GO:0016301">
    <property type="term" value="F:kinase activity"/>
    <property type="evidence" value="ECO:0007669"/>
    <property type="project" value="UniProtKB-KW"/>
</dbReference>
<evidence type="ECO:0000256" key="5">
    <source>
        <dbReference type="ARBA" id="ARBA00022723"/>
    </source>
</evidence>
<comment type="cofactor">
    <cofactor evidence="1">
        <name>Mg(2+)</name>
        <dbReference type="ChEBI" id="CHEBI:18420"/>
    </cofactor>
</comment>
<evidence type="ECO:0000256" key="10">
    <source>
        <dbReference type="ARBA" id="ARBA00023098"/>
    </source>
</evidence>
<dbReference type="GO" id="GO:0005886">
    <property type="term" value="C:plasma membrane"/>
    <property type="evidence" value="ECO:0007669"/>
    <property type="project" value="TreeGrafter"/>
</dbReference>
<dbReference type="Proteomes" id="UP000523087">
    <property type="component" value="Unassembled WGS sequence"/>
</dbReference>
<dbReference type="InterPro" id="IPR050187">
    <property type="entry name" value="Lipid_Phosphate_FormReg"/>
</dbReference>
<evidence type="ECO:0000256" key="6">
    <source>
        <dbReference type="ARBA" id="ARBA00022741"/>
    </source>
</evidence>
<evidence type="ECO:0000256" key="4">
    <source>
        <dbReference type="ARBA" id="ARBA00022679"/>
    </source>
</evidence>
<evidence type="ECO:0000313" key="15">
    <source>
        <dbReference type="Proteomes" id="UP000523087"/>
    </source>
</evidence>
<keyword evidence="4" id="KW-0808">Transferase</keyword>
<keyword evidence="15" id="KW-1185">Reference proteome</keyword>
<proteinExistence type="inferred from homology"/>
<keyword evidence="12" id="KW-1208">Phospholipid metabolism</keyword>
<dbReference type="GO" id="GO:0046872">
    <property type="term" value="F:metal ion binding"/>
    <property type="evidence" value="ECO:0007669"/>
    <property type="project" value="UniProtKB-KW"/>
</dbReference>
<keyword evidence="10" id="KW-0443">Lipid metabolism</keyword>
<dbReference type="NCBIfam" id="TIGR00147">
    <property type="entry name" value="YegS/Rv2252/BmrU family lipid kinase"/>
    <property type="match status" value="1"/>
</dbReference>
<dbReference type="SMART" id="SM00046">
    <property type="entry name" value="DAGKc"/>
    <property type="match status" value="1"/>
</dbReference>
<dbReference type="PANTHER" id="PTHR12358">
    <property type="entry name" value="SPHINGOSINE KINASE"/>
    <property type="match status" value="1"/>
</dbReference>
<dbReference type="GO" id="GO:0008654">
    <property type="term" value="P:phospholipid biosynthetic process"/>
    <property type="evidence" value="ECO:0007669"/>
    <property type="project" value="UniProtKB-KW"/>
</dbReference>
<dbReference type="RefSeq" id="WP_309505679.1">
    <property type="nucleotide sequence ID" value="NZ_JACDUT010000006.1"/>
</dbReference>
<keyword evidence="3" id="KW-0444">Lipid biosynthesis</keyword>
<dbReference type="EMBL" id="JACDUT010000006">
    <property type="protein sequence ID" value="MBA2875418.1"/>
    <property type="molecule type" value="Genomic_DNA"/>
</dbReference>
<evidence type="ECO:0000256" key="9">
    <source>
        <dbReference type="ARBA" id="ARBA00022842"/>
    </source>
</evidence>
<gene>
    <name evidence="14" type="ORF">HNR31_002206</name>
</gene>
<keyword evidence="6" id="KW-0547">Nucleotide-binding</keyword>
<sequence length="295" mass="32917">MMYYFIVNKISGNGKGLKVWKKVEKLLQGKRVNYQVRFTERPKHAAEIAKELSSEQCDAVVAVGGDGTVHDVANGLIDSNIPLGVIPAGSGNDFARALDIPMDYKKALERILMGKQRKIDIGRIGNEYCITVTGIGFDGKVAEVNNASKYKSWLNFIRLGDLSYGLSFLHVLLKYRPVNIQLKVDGKNLVFFNVWLIAIANIPNYGGGIRICPDAYYNDGLFDICIVHNMTKWELLRTFPKAYKGRHIFHPCVTIIKGKQVEVISELPIIVQGDGELLTKTPVNVTIHKDALLII</sequence>
<evidence type="ECO:0000256" key="7">
    <source>
        <dbReference type="ARBA" id="ARBA00022777"/>
    </source>
</evidence>
<dbReference type="InterPro" id="IPR005218">
    <property type="entry name" value="Diacylglycerol/lipid_kinase"/>
</dbReference>
<keyword evidence="9" id="KW-0460">Magnesium</keyword>
<keyword evidence="11" id="KW-0594">Phospholipid biosynthesis</keyword>
<dbReference type="PANTHER" id="PTHR12358:SF106">
    <property type="entry name" value="LIPID KINASE YEGS"/>
    <property type="match status" value="1"/>
</dbReference>
<comment type="caution">
    <text evidence="14">The sequence shown here is derived from an EMBL/GenBank/DDBJ whole genome shotgun (WGS) entry which is preliminary data.</text>
</comment>
<dbReference type="Gene3D" id="2.60.200.40">
    <property type="match status" value="1"/>
</dbReference>
<keyword evidence="5" id="KW-0479">Metal-binding</keyword>
<keyword evidence="7 14" id="KW-0418">Kinase</keyword>
<comment type="similarity">
    <text evidence="2">Belongs to the diacylglycerol/lipid kinase family.</text>
</comment>
<accession>A0A7V9Z7E8</accession>
<dbReference type="SUPFAM" id="SSF111331">
    <property type="entry name" value="NAD kinase/diacylglycerol kinase-like"/>
    <property type="match status" value="1"/>
</dbReference>
<evidence type="ECO:0000256" key="1">
    <source>
        <dbReference type="ARBA" id="ARBA00001946"/>
    </source>
</evidence>
<organism evidence="14 15">
    <name type="scientific">Thermaerobacillus caldiproteolyticus</name>
    <dbReference type="NCBI Taxonomy" id="247480"/>
    <lineage>
        <taxon>Bacteria</taxon>
        <taxon>Bacillati</taxon>
        <taxon>Bacillota</taxon>
        <taxon>Bacilli</taxon>
        <taxon>Bacillales</taxon>
        <taxon>Anoxybacillaceae</taxon>
        <taxon>Thermaerobacillus</taxon>
    </lineage>
</organism>
<evidence type="ECO:0000256" key="3">
    <source>
        <dbReference type="ARBA" id="ARBA00022516"/>
    </source>
</evidence>
<dbReference type="Gene3D" id="3.40.50.10330">
    <property type="entry name" value="Probable inorganic polyphosphate/atp-NAD kinase, domain 1"/>
    <property type="match status" value="1"/>
</dbReference>